<evidence type="ECO:0000313" key="7">
    <source>
        <dbReference type="Proteomes" id="UP000622552"/>
    </source>
</evidence>
<sequence>MRILLTSGPMHGHLMQLVPLAWALRAAGHEVLVATPADFVPATTATGLPAASVAEPVSMARMISYDRSGAPVAWTADAHGRTERSGRGFARLAAHTLAGTRALVRSWRPDLVVSEPTEYSGPLAAGEAGVPWLEHWWGLAIDPGYRVAAESELAPELEELGLAGIPAPWRVLDVCPPSLQRPGLPERGLMRYVPYNGNGAIPAWVHEPRSRPRVCVTLGSVLPQFVAPALARAVAALDGIGAEIVLAADPKVVADLGPLPDSVRAAGWLPLGVVLPGCDLSVHHGGPGSTWSSFVSGLPQLVLPGASDTPAYARAVAAAGAGEQLDAADLDPFADACSRLLAEPSYRRAAGAVAREIASMPSPAEVVARLVL</sequence>
<feature type="domain" description="Erythromycin biosynthesis protein CIII-like C-terminal" evidence="4">
    <location>
        <begin position="235"/>
        <end position="371"/>
    </location>
</feature>
<evidence type="ECO:0000256" key="1">
    <source>
        <dbReference type="ARBA" id="ARBA00006962"/>
    </source>
</evidence>
<dbReference type="PANTHER" id="PTHR48050:SF13">
    <property type="entry name" value="STEROL 3-BETA-GLUCOSYLTRANSFERASE UGT80A2"/>
    <property type="match status" value="1"/>
</dbReference>
<proteinExistence type="inferred from homology"/>
<dbReference type="Pfam" id="PF06722">
    <property type="entry name" value="EryCIII-like_C"/>
    <property type="match status" value="1"/>
</dbReference>
<dbReference type="InterPro" id="IPR050426">
    <property type="entry name" value="Glycosyltransferase_28"/>
</dbReference>
<dbReference type="GO" id="GO:0008194">
    <property type="term" value="F:UDP-glycosyltransferase activity"/>
    <property type="evidence" value="ECO:0007669"/>
    <property type="project" value="InterPro"/>
</dbReference>
<dbReference type="InterPro" id="IPR002213">
    <property type="entry name" value="UDP_glucos_trans"/>
</dbReference>
<evidence type="ECO:0000256" key="2">
    <source>
        <dbReference type="ARBA" id="ARBA00022676"/>
    </source>
</evidence>
<accession>A0A8J7GD29</accession>
<evidence type="ECO:0000313" key="6">
    <source>
        <dbReference type="EMBL" id="MBG6134212.1"/>
    </source>
</evidence>
<gene>
    <name evidence="6" type="ORF">IW245_000406</name>
</gene>
<dbReference type="InterPro" id="IPR010610">
    <property type="entry name" value="EryCIII-like_C"/>
</dbReference>
<keyword evidence="7" id="KW-1185">Reference proteome</keyword>
<evidence type="ECO:0000259" key="4">
    <source>
        <dbReference type="Pfam" id="PF06722"/>
    </source>
</evidence>
<dbReference type="InterPro" id="IPR048284">
    <property type="entry name" value="EryCIII-like_N"/>
</dbReference>
<keyword evidence="2" id="KW-0328">Glycosyltransferase</keyword>
<dbReference type="CDD" id="cd03784">
    <property type="entry name" value="GT1_Gtf-like"/>
    <property type="match status" value="1"/>
</dbReference>
<organism evidence="6 7">
    <name type="scientific">Longispora fulva</name>
    <dbReference type="NCBI Taxonomy" id="619741"/>
    <lineage>
        <taxon>Bacteria</taxon>
        <taxon>Bacillati</taxon>
        <taxon>Actinomycetota</taxon>
        <taxon>Actinomycetes</taxon>
        <taxon>Micromonosporales</taxon>
        <taxon>Micromonosporaceae</taxon>
        <taxon>Longispora</taxon>
    </lineage>
</organism>
<keyword evidence="3" id="KW-0808">Transferase</keyword>
<comment type="caution">
    <text evidence="6">The sequence shown here is derived from an EMBL/GenBank/DDBJ whole genome shotgun (WGS) entry which is preliminary data.</text>
</comment>
<name>A0A8J7GD29_9ACTN</name>
<dbReference type="GO" id="GO:0016758">
    <property type="term" value="F:hexosyltransferase activity"/>
    <property type="evidence" value="ECO:0007669"/>
    <property type="project" value="UniProtKB-ARBA"/>
</dbReference>
<evidence type="ECO:0000259" key="5">
    <source>
        <dbReference type="Pfam" id="PF21036"/>
    </source>
</evidence>
<dbReference type="RefSeq" id="WP_197001474.1">
    <property type="nucleotide sequence ID" value="NZ_BONS01000034.1"/>
</dbReference>
<dbReference type="Gene3D" id="3.40.50.2000">
    <property type="entry name" value="Glycogen Phosphorylase B"/>
    <property type="match status" value="2"/>
</dbReference>
<dbReference type="GO" id="GO:0017000">
    <property type="term" value="P:antibiotic biosynthetic process"/>
    <property type="evidence" value="ECO:0007669"/>
    <property type="project" value="UniProtKB-ARBA"/>
</dbReference>
<feature type="domain" description="Erythromycin biosynthesis protein CIII-like N-terminal" evidence="5">
    <location>
        <begin position="22"/>
        <end position="219"/>
    </location>
</feature>
<dbReference type="SUPFAM" id="SSF53756">
    <property type="entry name" value="UDP-Glycosyltransferase/glycogen phosphorylase"/>
    <property type="match status" value="1"/>
</dbReference>
<evidence type="ECO:0000256" key="3">
    <source>
        <dbReference type="ARBA" id="ARBA00022679"/>
    </source>
</evidence>
<protein>
    <submittedName>
        <fullName evidence="6">UDP:flavonoid glycosyltransferase YjiC (YdhE family)</fullName>
    </submittedName>
</protein>
<dbReference type="AlphaFoldDB" id="A0A8J7GD29"/>
<dbReference type="Pfam" id="PF21036">
    <property type="entry name" value="EryCIII-like_N"/>
    <property type="match status" value="1"/>
</dbReference>
<dbReference type="Proteomes" id="UP000622552">
    <property type="component" value="Unassembled WGS sequence"/>
</dbReference>
<dbReference type="PANTHER" id="PTHR48050">
    <property type="entry name" value="STEROL 3-BETA-GLUCOSYLTRANSFERASE"/>
    <property type="match status" value="1"/>
</dbReference>
<dbReference type="EMBL" id="JADOUF010000001">
    <property type="protein sequence ID" value="MBG6134212.1"/>
    <property type="molecule type" value="Genomic_DNA"/>
</dbReference>
<reference evidence="6" key="1">
    <citation type="submission" date="2020-11" db="EMBL/GenBank/DDBJ databases">
        <title>Sequencing the genomes of 1000 actinobacteria strains.</title>
        <authorList>
            <person name="Klenk H.-P."/>
        </authorList>
    </citation>
    <scope>NUCLEOTIDE SEQUENCE</scope>
    <source>
        <strain evidence="6">DSM 45356</strain>
    </source>
</reference>
<comment type="similarity">
    <text evidence="1">Belongs to the glycosyltransferase 28 family.</text>
</comment>